<dbReference type="Proteomes" id="UP000281909">
    <property type="component" value="Chromosome"/>
</dbReference>
<dbReference type="EMBL" id="LR134318">
    <property type="protein sequence ID" value="VEF10686.1"/>
    <property type="molecule type" value="Genomic_DNA"/>
</dbReference>
<gene>
    <name evidence="1" type="ORF">NCTC9428_02293</name>
</gene>
<evidence type="ECO:0000313" key="1">
    <source>
        <dbReference type="EMBL" id="VEF10686.1"/>
    </source>
</evidence>
<reference evidence="1 2" key="1">
    <citation type="submission" date="2018-12" db="EMBL/GenBank/DDBJ databases">
        <authorList>
            <consortium name="Pathogen Informatics"/>
        </authorList>
    </citation>
    <scope>NUCLEOTIDE SEQUENCE [LARGE SCALE GENOMIC DNA]</scope>
    <source>
        <strain evidence="1 2">NCTC9428</strain>
    </source>
</reference>
<organism evidence="1 2">
    <name type="scientific">Pseudomonas fluorescens</name>
    <dbReference type="NCBI Taxonomy" id="294"/>
    <lineage>
        <taxon>Bacteria</taxon>
        <taxon>Pseudomonadati</taxon>
        <taxon>Pseudomonadota</taxon>
        <taxon>Gammaproteobacteria</taxon>
        <taxon>Pseudomonadales</taxon>
        <taxon>Pseudomonadaceae</taxon>
        <taxon>Pseudomonas</taxon>
    </lineage>
</organism>
<evidence type="ECO:0008006" key="3">
    <source>
        <dbReference type="Google" id="ProtNLM"/>
    </source>
</evidence>
<sequence length="416" mass="47721">MKVEWKANKKLKPQIILDRLKACSSIDTEGKVSFNGFEMHELDSVLFTMIDFHKTFSYHTAKRFYNRALNSWVKSGSKLADDFLKALKAEVLSYNKQAPKEHVLVTSISIAAGFPLRRIVLGDTTLECYPGGLPKKYKTREAYNARWNFESPSLPDSYCPIVVRFKSKNPMDGVEHALHELDFIRGVFCLDINPAFEIAISMQAIRRAPINKLTLGGMHTLHNKDGSLSDSNIFWYDSNYTERRSLNLTVGKINQSINFFEFVIDTLKHHKDAHIIKDAIVRFVRAFDETDKNSSVQRGWAALESIMAPGENNTDLVVARCSYLYGEREYHRQILEHVKDYRNRNVHMGQSIDDPSPHCFQIQKFFRQAVIFHLAEVGNFSGLQDANKFLDSSASIEELMRQRDLIDKAILFISPK</sequence>
<protein>
    <recommendedName>
        <fullName evidence="3">Apea-like HEPN domain-containing protein</fullName>
    </recommendedName>
</protein>
<accession>A0A3S4STR0</accession>
<proteinExistence type="predicted"/>
<dbReference type="OrthoDB" id="1491948at2"/>
<dbReference type="AlphaFoldDB" id="A0A3S4STR0"/>
<evidence type="ECO:0000313" key="2">
    <source>
        <dbReference type="Proteomes" id="UP000281909"/>
    </source>
</evidence>
<name>A0A3S4STR0_PSEFL</name>
<dbReference type="RefSeq" id="WP_126362631.1">
    <property type="nucleotide sequence ID" value="NZ_LR134318.1"/>
</dbReference>